<proteinExistence type="predicted"/>
<accession>A0ABD0U0X0</accession>
<dbReference type="AlphaFoldDB" id="A0ABD0U0X0"/>
<feature type="compositionally biased region" description="Basic and acidic residues" evidence="1">
    <location>
        <begin position="96"/>
        <end position="115"/>
    </location>
</feature>
<evidence type="ECO:0000256" key="1">
    <source>
        <dbReference type="SAM" id="MobiDB-lite"/>
    </source>
</evidence>
<dbReference type="EMBL" id="JANQDX010000018">
    <property type="protein sequence ID" value="KAL0905458.1"/>
    <property type="molecule type" value="Genomic_DNA"/>
</dbReference>
<sequence>MTKPDSVLVKPLRRLALPEKMEIATGTEFKFRKERVIKHLQNLSLSLSPRALVPPFELALIHDFGSHENSASAAAATSFDLGEIYAADVTASQPLDRPEIGDRDRPIGSDETPDRIAGHFEPYKYEVERYFLAGYHYCLNTVLQSLLSYYNPLTTIDDYDPPTTVA</sequence>
<feature type="region of interest" description="Disordered" evidence="1">
    <location>
        <begin position="95"/>
        <end position="115"/>
    </location>
</feature>
<organism evidence="2 3">
    <name type="scientific">Dendrobium thyrsiflorum</name>
    <name type="common">Pinecone-like raceme dendrobium</name>
    <name type="synonym">Orchid</name>
    <dbReference type="NCBI Taxonomy" id="117978"/>
    <lineage>
        <taxon>Eukaryota</taxon>
        <taxon>Viridiplantae</taxon>
        <taxon>Streptophyta</taxon>
        <taxon>Embryophyta</taxon>
        <taxon>Tracheophyta</taxon>
        <taxon>Spermatophyta</taxon>
        <taxon>Magnoliopsida</taxon>
        <taxon>Liliopsida</taxon>
        <taxon>Asparagales</taxon>
        <taxon>Orchidaceae</taxon>
        <taxon>Epidendroideae</taxon>
        <taxon>Malaxideae</taxon>
        <taxon>Dendrobiinae</taxon>
        <taxon>Dendrobium</taxon>
    </lineage>
</organism>
<protein>
    <submittedName>
        <fullName evidence="2">Uncharacterized protein</fullName>
    </submittedName>
</protein>
<name>A0ABD0U0X0_DENTH</name>
<evidence type="ECO:0000313" key="2">
    <source>
        <dbReference type="EMBL" id="KAL0905458.1"/>
    </source>
</evidence>
<dbReference type="Proteomes" id="UP001552299">
    <property type="component" value="Unassembled WGS sequence"/>
</dbReference>
<keyword evidence="3" id="KW-1185">Reference proteome</keyword>
<gene>
    <name evidence="2" type="ORF">M5K25_023880</name>
</gene>
<reference evidence="2 3" key="1">
    <citation type="journal article" date="2024" name="Plant Biotechnol. J.">
        <title>Dendrobium thyrsiflorum genome and its molecular insights into genes involved in important horticultural traits.</title>
        <authorList>
            <person name="Chen B."/>
            <person name="Wang J.Y."/>
            <person name="Zheng P.J."/>
            <person name="Li K.L."/>
            <person name="Liang Y.M."/>
            <person name="Chen X.F."/>
            <person name="Zhang C."/>
            <person name="Zhao X."/>
            <person name="He X."/>
            <person name="Zhang G.Q."/>
            <person name="Liu Z.J."/>
            <person name="Xu Q."/>
        </authorList>
    </citation>
    <scope>NUCLEOTIDE SEQUENCE [LARGE SCALE GENOMIC DNA]</scope>
    <source>
        <strain evidence="2">GZMU011</strain>
    </source>
</reference>
<comment type="caution">
    <text evidence="2">The sequence shown here is derived from an EMBL/GenBank/DDBJ whole genome shotgun (WGS) entry which is preliminary data.</text>
</comment>
<evidence type="ECO:0000313" key="3">
    <source>
        <dbReference type="Proteomes" id="UP001552299"/>
    </source>
</evidence>